<evidence type="ECO:0000313" key="5">
    <source>
        <dbReference type="EMBL" id="MBI3015841.1"/>
    </source>
</evidence>
<evidence type="ECO:0000256" key="1">
    <source>
        <dbReference type="ARBA" id="ARBA00022448"/>
    </source>
</evidence>
<evidence type="ECO:0000313" key="6">
    <source>
        <dbReference type="Proteomes" id="UP000741360"/>
    </source>
</evidence>
<dbReference type="GO" id="GO:0016887">
    <property type="term" value="F:ATP hydrolysis activity"/>
    <property type="evidence" value="ECO:0007669"/>
    <property type="project" value="InterPro"/>
</dbReference>
<dbReference type="Proteomes" id="UP000741360">
    <property type="component" value="Unassembled WGS sequence"/>
</dbReference>
<dbReference type="PANTHER" id="PTHR45772">
    <property type="entry name" value="CONSERVED COMPONENT OF ABC TRANSPORTER FOR NATURAL AMINO ACIDS-RELATED"/>
    <property type="match status" value="1"/>
</dbReference>
<keyword evidence="3 5" id="KW-0067">ATP-binding</keyword>
<dbReference type="AlphaFoldDB" id="A0A932GRJ3"/>
<dbReference type="InterPro" id="IPR027417">
    <property type="entry name" value="P-loop_NTPase"/>
</dbReference>
<dbReference type="Gene3D" id="3.40.50.300">
    <property type="entry name" value="P-loop containing nucleotide triphosphate hydrolases"/>
    <property type="match status" value="1"/>
</dbReference>
<proteinExistence type="predicted"/>
<sequence length="246" mass="26837">MTALSVEQISCHYGGLKALDSVSFSVAEGARHVILGPNGAGKTTLFDVITGEKSPSSGRIMLFGRDVTGLRSDRRAWLGLARTFQITNLFWDLTVEENVLLACLAQEQSRRVFYRPAGSFPDLVAKTRSLLEEFGLGKLAKVKVRSTSYGEQRQLEIVIALATQARLILLDEPTAGLSGEATKLVTRLTGNLPATITVLLVEHDLDVAFQVSQTATVLHQGKLIAHGPIEEVRANPTVRQIYLGRR</sequence>
<feature type="domain" description="ABC transporter" evidence="4">
    <location>
        <begin position="4"/>
        <end position="245"/>
    </location>
</feature>
<keyword evidence="2" id="KW-0547">Nucleotide-binding</keyword>
<dbReference type="InterPro" id="IPR051120">
    <property type="entry name" value="ABC_AA/LPS_Transport"/>
</dbReference>
<dbReference type="SUPFAM" id="SSF52540">
    <property type="entry name" value="P-loop containing nucleoside triphosphate hydrolases"/>
    <property type="match status" value="1"/>
</dbReference>
<organism evidence="5 6">
    <name type="scientific">Tectimicrobiota bacterium</name>
    <dbReference type="NCBI Taxonomy" id="2528274"/>
    <lineage>
        <taxon>Bacteria</taxon>
        <taxon>Pseudomonadati</taxon>
        <taxon>Nitrospinota/Tectimicrobiota group</taxon>
        <taxon>Candidatus Tectimicrobiota</taxon>
    </lineage>
</organism>
<dbReference type="InterPro" id="IPR003593">
    <property type="entry name" value="AAA+_ATPase"/>
</dbReference>
<name>A0A932GRJ3_UNCTE</name>
<dbReference type="CDD" id="cd03219">
    <property type="entry name" value="ABC_Mj1267_LivG_branched"/>
    <property type="match status" value="1"/>
</dbReference>
<evidence type="ECO:0000256" key="3">
    <source>
        <dbReference type="ARBA" id="ARBA00022840"/>
    </source>
</evidence>
<accession>A0A932GRJ3</accession>
<evidence type="ECO:0000256" key="2">
    <source>
        <dbReference type="ARBA" id="ARBA00022741"/>
    </source>
</evidence>
<dbReference type="SMART" id="SM00382">
    <property type="entry name" value="AAA"/>
    <property type="match status" value="1"/>
</dbReference>
<protein>
    <submittedName>
        <fullName evidence="5">ABC transporter ATP-binding protein</fullName>
    </submittedName>
</protein>
<dbReference type="InterPro" id="IPR032823">
    <property type="entry name" value="BCA_ABC_TP_C"/>
</dbReference>
<keyword evidence="1" id="KW-0813">Transport</keyword>
<dbReference type="PROSITE" id="PS50893">
    <property type="entry name" value="ABC_TRANSPORTER_2"/>
    <property type="match status" value="1"/>
</dbReference>
<gene>
    <name evidence="5" type="ORF">HYY65_12485</name>
</gene>
<reference evidence="5" key="1">
    <citation type="submission" date="2020-07" db="EMBL/GenBank/DDBJ databases">
        <title>Huge and variable diversity of episymbiotic CPR bacteria and DPANN archaea in groundwater ecosystems.</title>
        <authorList>
            <person name="He C.Y."/>
            <person name="Keren R."/>
            <person name="Whittaker M."/>
            <person name="Farag I.F."/>
            <person name="Doudna J."/>
            <person name="Cate J.H.D."/>
            <person name="Banfield J.F."/>
        </authorList>
    </citation>
    <scope>NUCLEOTIDE SEQUENCE</scope>
    <source>
        <strain evidence="5">NC_groundwater_717_Ag_S-0.2um_59_8</strain>
    </source>
</reference>
<dbReference type="InterPro" id="IPR003439">
    <property type="entry name" value="ABC_transporter-like_ATP-bd"/>
</dbReference>
<comment type="caution">
    <text evidence="5">The sequence shown here is derived from an EMBL/GenBank/DDBJ whole genome shotgun (WGS) entry which is preliminary data.</text>
</comment>
<dbReference type="GO" id="GO:0005524">
    <property type="term" value="F:ATP binding"/>
    <property type="evidence" value="ECO:0007669"/>
    <property type="project" value="UniProtKB-KW"/>
</dbReference>
<dbReference type="Pfam" id="PF12399">
    <property type="entry name" value="BCA_ABC_TP_C"/>
    <property type="match status" value="1"/>
</dbReference>
<dbReference type="PANTHER" id="PTHR45772:SF9">
    <property type="entry name" value="CONSERVED COMPONENT OF ABC TRANSPORTER FOR NATURAL AMINO ACIDS"/>
    <property type="match status" value="1"/>
</dbReference>
<dbReference type="Pfam" id="PF00005">
    <property type="entry name" value="ABC_tran"/>
    <property type="match status" value="1"/>
</dbReference>
<dbReference type="EMBL" id="JACPSX010000240">
    <property type="protein sequence ID" value="MBI3015841.1"/>
    <property type="molecule type" value="Genomic_DNA"/>
</dbReference>
<evidence type="ECO:0000259" key="4">
    <source>
        <dbReference type="PROSITE" id="PS50893"/>
    </source>
</evidence>
<dbReference type="GO" id="GO:0005886">
    <property type="term" value="C:plasma membrane"/>
    <property type="evidence" value="ECO:0007669"/>
    <property type="project" value="TreeGrafter"/>
</dbReference>